<dbReference type="InterPro" id="IPR011989">
    <property type="entry name" value="ARM-like"/>
</dbReference>
<dbReference type="Gene3D" id="1.25.10.10">
    <property type="entry name" value="Leucine-rich Repeat Variant"/>
    <property type="match status" value="1"/>
</dbReference>
<dbReference type="AlphaFoldDB" id="A2E4C3"/>
<reference evidence="1" key="1">
    <citation type="submission" date="2006-10" db="EMBL/GenBank/DDBJ databases">
        <authorList>
            <person name="Amadeo P."/>
            <person name="Zhao Q."/>
            <person name="Wortman J."/>
            <person name="Fraser-Liggett C."/>
            <person name="Carlton J."/>
        </authorList>
    </citation>
    <scope>NUCLEOTIDE SEQUENCE</scope>
    <source>
        <strain evidence="1">G3</strain>
    </source>
</reference>
<dbReference type="InterPro" id="IPR016024">
    <property type="entry name" value="ARM-type_fold"/>
</dbReference>
<dbReference type="VEuPathDB" id="TrichDB:TVAG_128720"/>
<gene>
    <name evidence="1" type="ORF">TVAG_128720</name>
</gene>
<name>A2E4C3_TRIV3</name>
<protein>
    <submittedName>
        <fullName evidence="1">Uncharacterized protein</fullName>
    </submittedName>
</protein>
<sequence>MEENNDHSSEVAAKQLKNLFATFNTENEKEIHNLIKNIEEFILKNTNTYFEAFIVNYRKSEFDSSLHDFQFQTFLRALTLYLERPKLIQPIWAQVNQTILQVLRPELDSIDVTDNLNIFQGFLNYLILDSQFNRTNNDTKEIFFKVFEVFNDQKAEAEEKNPIIFEKLNLDFYHILSNILDKADIPPKDRIKMFKCLNNSHSILDRFKFSTIYCQKLLNACYLASQIDNDELIQEIEIFMQYYCENNYKCVLKNIQIIFKMTIEHIGQAQRTFPFTVWSEIAECEKNSEKPQGLILGILNHFLTPVYDRLLTINIFSSKDNAILNSICNCIQDFSKVEPNEVFKRVKEIYEREIKHPDQTHVHAALMLVKI</sequence>
<proteinExistence type="predicted"/>
<keyword evidence="2" id="KW-1185">Reference proteome</keyword>
<reference evidence="1" key="2">
    <citation type="journal article" date="2007" name="Science">
        <title>Draft genome sequence of the sexually transmitted pathogen Trichomonas vaginalis.</title>
        <authorList>
            <person name="Carlton J.M."/>
            <person name="Hirt R.P."/>
            <person name="Silva J.C."/>
            <person name="Delcher A.L."/>
            <person name="Schatz M."/>
            <person name="Zhao Q."/>
            <person name="Wortman J.R."/>
            <person name="Bidwell S.L."/>
            <person name="Alsmark U.C.M."/>
            <person name="Besteiro S."/>
            <person name="Sicheritz-Ponten T."/>
            <person name="Noel C.J."/>
            <person name="Dacks J.B."/>
            <person name="Foster P.G."/>
            <person name="Simillion C."/>
            <person name="Van de Peer Y."/>
            <person name="Miranda-Saavedra D."/>
            <person name="Barton G.J."/>
            <person name="Westrop G.D."/>
            <person name="Mueller S."/>
            <person name="Dessi D."/>
            <person name="Fiori P.L."/>
            <person name="Ren Q."/>
            <person name="Paulsen I."/>
            <person name="Zhang H."/>
            <person name="Bastida-Corcuera F.D."/>
            <person name="Simoes-Barbosa A."/>
            <person name="Brown M.T."/>
            <person name="Hayes R.D."/>
            <person name="Mukherjee M."/>
            <person name="Okumura C.Y."/>
            <person name="Schneider R."/>
            <person name="Smith A.J."/>
            <person name="Vanacova S."/>
            <person name="Villalvazo M."/>
            <person name="Haas B.J."/>
            <person name="Pertea M."/>
            <person name="Feldblyum T.V."/>
            <person name="Utterback T.R."/>
            <person name="Shu C.L."/>
            <person name="Osoegawa K."/>
            <person name="de Jong P.J."/>
            <person name="Hrdy I."/>
            <person name="Horvathova L."/>
            <person name="Zubacova Z."/>
            <person name="Dolezal P."/>
            <person name="Malik S.B."/>
            <person name="Logsdon J.M. Jr."/>
            <person name="Henze K."/>
            <person name="Gupta A."/>
            <person name="Wang C.C."/>
            <person name="Dunne R.L."/>
            <person name="Upcroft J.A."/>
            <person name="Upcroft P."/>
            <person name="White O."/>
            <person name="Salzberg S.L."/>
            <person name="Tang P."/>
            <person name="Chiu C.-H."/>
            <person name="Lee Y.-S."/>
            <person name="Embley T.M."/>
            <person name="Coombs G.H."/>
            <person name="Mottram J.C."/>
            <person name="Tachezy J."/>
            <person name="Fraser-Liggett C.M."/>
            <person name="Johnson P.J."/>
        </authorList>
    </citation>
    <scope>NUCLEOTIDE SEQUENCE [LARGE SCALE GENOMIC DNA]</scope>
    <source>
        <strain evidence="1">G3</strain>
    </source>
</reference>
<evidence type="ECO:0000313" key="2">
    <source>
        <dbReference type="Proteomes" id="UP000001542"/>
    </source>
</evidence>
<dbReference type="Proteomes" id="UP000001542">
    <property type="component" value="Unassembled WGS sequence"/>
</dbReference>
<dbReference type="SUPFAM" id="SSF48371">
    <property type="entry name" value="ARM repeat"/>
    <property type="match status" value="1"/>
</dbReference>
<dbReference type="InParanoid" id="A2E4C3"/>
<dbReference type="EMBL" id="DS113301">
    <property type="protein sequence ID" value="EAY12458.1"/>
    <property type="molecule type" value="Genomic_DNA"/>
</dbReference>
<organism evidence="1 2">
    <name type="scientific">Trichomonas vaginalis (strain ATCC PRA-98 / G3)</name>
    <dbReference type="NCBI Taxonomy" id="412133"/>
    <lineage>
        <taxon>Eukaryota</taxon>
        <taxon>Metamonada</taxon>
        <taxon>Parabasalia</taxon>
        <taxon>Trichomonadida</taxon>
        <taxon>Trichomonadidae</taxon>
        <taxon>Trichomonas</taxon>
    </lineage>
</organism>
<accession>A2E4C3</accession>
<evidence type="ECO:0000313" key="1">
    <source>
        <dbReference type="EMBL" id="EAY12458.1"/>
    </source>
</evidence>